<dbReference type="InterPro" id="IPR038213">
    <property type="entry name" value="IFI6/IFI27-like_sf"/>
</dbReference>
<dbReference type="InterPro" id="IPR009311">
    <property type="entry name" value="IFI6/IFI27-like"/>
</dbReference>
<dbReference type="Proteomes" id="UP000694393">
    <property type="component" value="Unplaced"/>
</dbReference>
<evidence type="ECO:0000313" key="6">
    <source>
        <dbReference type="Ensembl" id="ENSPCEP00000001970.1"/>
    </source>
</evidence>
<organism evidence="6 7">
    <name type="scientific">Pelusios castaneus</name>
    <name type="common">West African mud turtle</name>
    <dbReference type="NCBI Taxonomy" id="367368"/>
    <lineage>
        <taxon>Eukaryota</taxon>
        <taxon>Metazoa</taxon>
        <taxon>Chordata</taxon>
        <taxon>Craniata</taxon>
        <taxon>Vertebrata</taxon>
        <taxon>Euteleostomi</taxon>
        <taxon>Archelosauria</taxon>
        <taxon>Testudinata</taxon>
        <taxon>Testudines</taxon>
        <taxon>Pleurodira</taxon>
        <taxon>Pelomedusidae</taxon>
        <taxon>Pelusios</taxon>
    </lineage>
</organism>
<keyword evidence="7" id="KW-1185">Reference proteome</keyword>
<keyword evidence="5" id="KW-0472">Membrane</keyword>
<comment type="similarity">
    <text evidence="2">Belongs to the IFI6/IFI27 family.</text>
</comment>
<protein>
    <recommendedName>
        <fullName evidence="8">Interferon alpha-inducible protein 6</fullName>
    </recommendedName>
</protein>
<dbReference type="GO" id="GO:0031966">
    <property type="term" value="C:mitochondrial membrane"/>
    <property type="evidence" value="ECO:0007669"/>
    <property type="project" value="TreeGrafter"/>
</dbReference>
<evidence type="ECO:0008006" key="8">
    <source>
        <dbReference type="Google" id="ProtNLM"/>
    </source>
</evidence>
<dbReference type="Gene3D" id="6.10.110.10">
    <property type="match status" value="1"/>
</dbReference>
<evidence type="ECO:0000313" key="7">
    <source>
        <dbReference type="Proteomes" id="UP000694393"/>
    </source>
</evidence>
<reference evidence="6" key="2">
    <citation type="submission" date="2025-09" db="UniProtKB">
        <authorList>
            <consortium name="Ensembl"/>
        </authorList>
    </citation>
    <scope>IDENTIFICATION</scope>
</reference>
<sequence>MYGGPLMLGALGFQATGIASGSVASSWMSWSAISSGGGVPAGGIVAMLQSLGTQAGNLAWGLTGGKLGFTAHQNYFCLKKQKSKKQ</sequence>
<keyword evidence="3" id="KW-0812">Transmembrane</keyword>
<evidence type="ECO:0000256" key="4">
    <source>
        <dbReference type="ARBA" id="ARBA00022989"/>
    </source>
</evidence>
<dbReference type="AlphaFoldDB" id="A0A8C8R8Z2"/>
<evidence type="ECO:0000256" key="5">
    <source>
        <dbReference type="ARBA" id="ARBA00023136"/>
    </source>
</evidence>
<reference evidence="6" key="1">
    <citation type="submission" date="2025-08" db="UniProtKB">
        <authorList>
            <consortium name="Ensembl"/>
        </authorList>
    </citation>
    <scope>IDENTIFICATION</scope>
</reference>
<evidence type="ECO:0000256" key="2">
    <source>
        <dbReference type="ARBA" id="ARBA00007262"/>
    </source>
</evidence>
<name>A0A8C8R8Z2_9SAUR</name>
<dbReference type="Pfam" id="PF06140">
    <property type="entry name" value="Ifi-6-16"/>
    <property type="match status" value="1"/>
</dbReference>
<accession>A0A8C8R8Z2</accession>
<dbReference type="GO" id="GO:0097193">
    <property type="term" value="P:intrinsic apoptotic signaling pathway"/>
    <property type="evidence" value="ECO:0007669"/>
    <property type="project" value="TreeGrafter"/>
</dbReference>
<dbReference type="PANTHER" id="PTHR16932:SF25">
    <property type="entry name" value="INTERFERON ALPHA-INDUCIBLE PROTEIN 6"/>
    <property type="match status" value="1"/>
</dbReference>
<dbReference type="GO" id="GO:0001836">
    <property type="term" value="P:release of cytochrome c from mitochondria"/>
    <property type="evidence" value="ECO:0007669"/>
    <property type="project" value="TreeGrafter"/>
</dbReference>
<comment type="subcellular location">
    <subcellularLocation>
        <location evidence="1">Membrane</location>
        <topology evidence="1">Multi-pass membrane protein</topology>
    </subcellularLocation>
</comment>
<proteinExistence type="inferred from homology"/>
<evidence type="ECO:0000256" key="1">
    <source>
        <dbReference type="ARBA" id="ARBA00004141"/>
    </source>
</evidence>
<dbReference type="PANTHER" id="PTHR16932">
    <property type="entry name" value="INTERFERON ALPHA-INDUCIBLE PROTEIN 27"/>
    <property type="match status" value="1"/>
</dbReference>
<dbReference type="Ensembl" id="ENSPCET00000002032.1">
    <property type="protein sequence ID" value="ENSPCEP00000001970.1"/>
    <property type="gene ID" value="ENSPCEG00000001638.1"/>
</dbReference>
<evidence type="ECO:0000256" key="3">
    <source>
        <dbReference type="ARBA" id="ARBA00022692"/>
    </source>
</evidence>
<keyword evidence="4" id="KW-1133">Transmembrane helix</keyword>